<accession>A0A0N1HV82</accession>
<dbReference type="Gene3D" id="3.30.160.60">
    <property type="entry name" value="Classic Zinc Finger"/>
    <property type="match status" value="1"/>
</dbReference>
<dbReference type="InterPro" id="IPR013087">
    <property type="entry name" value="Znf_C2H2_type"/>
</dbReference>
<dbReference type="GO" id="GO:0006357">
    <property type="term" value="P:regulation of transcription by RNA polymerase II"/>
    <property type="evidence" value="ECO:0007669"/>
    <property type="project" value="TreeGrafter"/>
</dbReference>
<protein>
    <recommendedName>
        <fullName evidence="2">C2H2-type domain-containing protein</fullName>
    </recommendedName>
</protein>
<name>A0A0N1HV82_9EURO</name>
<feature type="region of interest" description="Disordered" evidence="1">
    <location>
        <begin position="1"/>
        <end position="164"/>
    </location>
</feature>
<feature type="compositionally biased region" description="Low complexity" evidence="1">
    <location>
        <begin position="343"/>
        <end position="358"/>
    </location>
</feature>
<evidence type="ECO:0000313" key="3">
    <source>
        <dbReference type="EMBL" id="KPI43585.1"/>
    </source>
</evidence>
<feature type="compositionally biased region" description="Low complexity" evidence="1">
    <location>
        <begin position="437"/>
        <end position="447"/>
    </location>
</feature>
<feature type="region of interest" description="Disordered" evidence="1">
    <location>
        <begin position="565"/>
        <end position="611"/>
    </location>
</feature>
<keyword evidence="4" id="KW-1185">Reference proteome</keyword>
<dbReference type="SUPFAM" id="SSF57667">
    <property type="entry name" value="beta-beta-alpha zinc fingers"/>
    <property type="match status" value="1"/>
</dbReference>
<feature type="compositionally biased region" description="Gly residues" evidence="1">
    <location>
        <begin position="568"/>
        <end position="578"/>
    </location>
</feature>
<dbReference type="RefSeq" id="XP_018003548.1">
    <property type="nucleotide sequence ID" value="XM_018147434.1"/>
</dbReference>
<dbReference type="Proteomes" id="UP000038010">
    <property type="component" value="Unassembled WGS sequence"/>
</dbReference>
<feature type="compositionally biased region" description="Polar residues" evidence="1">
    <location>
        <begin position="61"/>
        <end position="72"/>
    </location>
</feature>
<feature type="domain" description="C2H2-type" evidence="2">
    <location>
        <begin position="488"/>
        <end position="517"/>
    </location>
</feature>
<dbReference type="InterPro" id="IPR051061">
    <property type="entry name" value="Zinc_finger_trans_reg"/>
</dbReference>
<dbReference type="OrthoDB" id="4161685at2759"/>
<dbReference type="PANTHER" id="PTHR46179">
    <property type="entry name" value="ZINC FINGER PROTEIN"/>
    <property type="match status" value="1"/>
</dbReference>
<sequence length="611" mass="66184">MQTLEQYIDEGRESLTQITKFDYSGRDPDDEPPLVSVPPSEQGDEESDRQREDISDDERQQSVTPPVTSSIPQERKRASENRRSIDHRPLRRGDKAEPEDAAAQHSMVALIRQSTHDGDFVRRPVSTHYNREKSPEITCRELSLNDPCPRSPIKRENVSTPTPVEAVSVKKARYDTEPPSSKGVKALLLNKVDTLKGKVPKQKVGSPEKARMLAIRDATPAALQHDTIAQSPILSQFAIDSRYMPPDARIPTLNNASTPQSIGSPGSDQTLPSLTIALGVDSMSAASSPSPYSALSRTSSAQFGPPLTVVHSLPTILSNVMSPPNYAAGPNLTSFITNRGRTDSVSTDTTSASTPTLSWSPAYSPGTSVPTPHSNPSPPQSQHVQQLPSISHLTSYAPPLHTQSPNSTPIATPRSKDVPELAPVPADRHSAHDQQRPSSPAGATNANAPAPAAQILHTCPHPHCTSAPFATQYLLNSHLNVHSESRPHFCSVRGCARGPGGQGFKRKNEMIRHGLVHTSPGYTCPFCPTNGPMHKYPRPDNLQRHVRVHHKEVEAGDGRLRRVLGQARGSGGAGGNETGDGEPFDVRAGGRGETWLQQDQSPKKGRPRRES</sequence>
<feature type="compositionally biased region" description="Polar residues" evidence="1">
    <location>
        <begin position="401"/>
        <end position="410"/>
    </location>
</feature>
<dbReference type="STRING" id="1664694.A0A0N1HV82"/>
<evidence type="ECO:0000259" key="2">
    <source>
        <dbReference type="SMART" id="SM00355"/>
    </source>
</evidence>
<reference evidence="3 4" key="1">
    <citation type="submission" date="2015-06" db="EMBL/GenBank/DDBJ databases">
        <title>Draft genome of the ant-associated black yeast Phialophora attae CBS 131958.</title>
        <authorList>
            <person name="Moreno L.F."/>
            <person name="Stielow B.J."/>
            <person name="de Hoog S."/>
            <person name="Vicente V.A."/>
            <person name="Weiss V.A."/>
            <person name="de Vries M."/>
            <person name="Cruz L.M."/>
            <person name="Souza E.M."/>
        </authorList>
    </citation>
    <scope>NUCLEOTIDE SEQUENCE [LARGE SCALE GENOMIC DNA]</scope>
    <source>
        <strain evidence="3 4">CBS 131958</strain>
    </source>
</reference>
<dbReference type="SMART" id="SM00355">
    <property type="entry name" value="ZnF_C2H2"/>
    <property type="match status" value="3"/>
</dbReference>
<evidence type="ECO:0000313" key="4">
    <source>
        <dbReference type="Proteomes" id="UP000038010"/>
    </source>
</evidence>
<feature type="domain" description="C2H2-type" evidence="2">
    <location>
        <begin position="457"/>
        <end position="482"/>
    </location>
</feature>
<dbReference type="EMBL" id="LFJN01000005">
    <property type="protein sequence ID" value="KPI43585.1"/>
    <property type="molecule type" value="Genomic_DNA"/>
</dbReference>
<feature type="compositionally biased region" description="Basic and acidic residues" evidence="1">
    <location>
        <begin position="129"/>
        <end position="139"/>
    </location>
</feature>
<feature type="domain" description="C2H2-type" evidence="2">
    <location>
        <begin position="522"/>
        <end position="549"/>
    </location>
</feature>
<comment type="caution">
    <text evidence="3">The sequence shown here is derived from an EMBL/GenBank/DDBJ whole genome shotgun (WGS) entry which is preliminary data.</text>
</comment>
<dbReference type="PANTHER" id="PTHR46179:SF19">
    <property type="entry name" value="C2H2 FINGER DOMAIN TRANSCRIPTION FACTOR (EUROFUNG)-RELATED"/>
    <property type="match status" value="1"/>
</dbReference>
<dbReference type="InterPro" id="IPR036236">
    <property type="entry name" value="Znf_C2H2_sf"/>
</dbReference>
<feature type="compositionally biased region" description="Low complexity" evidence="1">
    <location>
        <begin position="380"/>
        <end position="389"/>
    </location>
</feature>
<dbReference type="GO" id="GO:0005634">
    <property type="term" value="C:nucleus"/>
    <property type="evidence" value="ECO:0007669"/>
    <property type="project" value="TreeGrafter"/>
</dbReference>
<dbReference type="VEuPathDB" id="FungiDB:AB675_7092"/>
<organism evidence="3 4">
    <name type="scientific">Cyphellophora attinorum</name>
    <dbReference type="NCBI Taxonomy" id="1664694"/>
    <lineage>
        <taxon>Eukaryota</taxon>
        <taxon>Fungi</taxon>
        <taxon>Dikarya</taxon>
        <taxon>Ascomycota</taxon>
        <taxon>Pezizomycotina</taxon>
        <taxon>Eurotiomycetes</taxon>
        <taxon>Chaetothyriomycetidae</taxon>
        <taxon>Chaetothyriales</taxon>
        <taxon>Cyphellophoraceae</taxon>
        <taxon>Cyphellophora</taxon>
    </lineage>
</organism>
<feature type="compositionally biased region" description="Basic and acidic residues" evidence="1">
    <location>
        <begin position="73"/>
        <end position="98"/>
    </location>
</feature>
<dbReference type="GeneID" id="28739314"/>
<feature type="compositionally biased region" description="Basic and acidic residues" evidence="1">
    <location>
        <begin position="48"/>
        <end position="60"/>
    </location>
</feature>
<gene>
    <name evidence="3" type="ORF">AB675_7092</name>
</gene>
<evidence type="ECO:0000256" key="1">
    <source>
        <dbReference type="SAM" id="MobiDB-lite"/>
    </source>
</evidence>
<feature type="compositionally biased region" description="Basic and acidic residues" evidence="1">
    <location>
        <begin position="426"/>
        <end position="435"/>
    </location>
</feature>
<proteinExistence type="predicted"/>
<dbReference type="AlphaFoldDB" id="A0A0N1HV82"/>
<feature type="region of interest" description="Disordered" evidence="1">
    <location>
        <begin position="338"/>
        <end position="447"/>
    </location>
</feature>